<dbReference type="PANTHER" id="PTHR11265:SF0">
    <property type="entry name" value="12S RRNA N4-METHYLCYTIDINE METHYLTRANSFERASE"/>
    <property type="match status" value="1"/>
</dbReference>
<keyword evidence="6" id="KW-0963">Cytoplasm</keyword>
<evidence type="ECO:0000313" key="11">
    <source>
        <dbReference type="Proteomes" id="UP001202887"/>
    </source>
</evidence>
<feature type="binding site" evidence="6">
    <location>
        <begin position="43"/>
        <end position="45"/>
    </location>
    <ligand>
        <name>S-adenosyl-L-methionine</name>
        <dbReference type="ChEBI" id="CHEBI:59789"/>
    </ligand>
</feature>
<dbReference type="RefSeq" id="WP_003620553.1">
    <property type="nucleotide sequence ID" value="NZ_BJNN01000117.1"/>
</dbReference>
<reference evidence="9" key="3">
    <citation type="submission" date="2022-03" db="EMBL/GenBank/DDBJ databases">
        <authorList>
            <person name="Ryngajllo M."/>
            <person name="Jacek P."/>
            <person name="Kubiak K."/>
        </authorList>
    </citation>
    <scope>NUCLEOTIDE SEQUENCE</scope>
    <source>
        <strain evidence="9">SI1</strain>
    </source>
</reference>
<evidence type="ECO:0000256" key="4">
    <source>
        <dbReference type="ARBA" id="ARBA00022679"/>
    </source>
</evidence>
<sequence>MTTTPPTPPRIDGGHIPVMLAEVLCDLAPRDGATYLDGTFGGGGYARAILSAAECTLWAIDRDPAAIARGAALATSFPDGQEQSRLRLIKGGFGDMASLLAARGVDALDGVVLDLGVSSYQIDQPERGFSFRMDGPLDMRMGDEGTTAADVVNRYQESELADIIYTYGEERMSRRVARAIVAARAENPITTTAALADIVRSVVRADRSGIDPATRTFQGLRIYVNDELGQIERGLEQALGLLAPGGRLVVVSFHSLEDRLVKLAMNRASGRMPGPSRHDPGAAMQSTQRPAFRLVRNKAIRPSDTECRHNPRARSARLRTVERVMTFPDTDSATYMGQQQ</sequence>
<dbReference type="InterPro" id="IPR023397">
    <property type="entry name" value="SAM-dep_MeTrfase_MraW_recog"/>
</dbReference>
<evidence type="ECO:0000256" key="3">
    <source>
        <dbReference type="ARBA" id="ARBA00022603"/>
    </source>
</evidence>
<dbReference type="SUPFAM" id="SSF81799">
    <property type="entry name" value="Putative methyltransferase TM0872, insert domain"/>
    <property type="match status" value="1"/>
</dbReference>
<feature type="binding site" evidence="6">
    <location>
        <position position="93"/>
    </location>
    <ligand>
        <name>S-adenosyl-L-methionine</name>
        <dbReference type="ChEBI" id="CHEBI:59789"/>
    </ligand>
</feature>
<organism evidence="9 11">
    <name type="scientific">Novacetimonas hansenii</name>
    <name type="common">Komagataeibacter hansenii</name>
    <dbReference type="NCBI Taxonomy" id="436"/>
    <lineage>
        <taxon>Bacteria</taxon>
        <taxon>Pseudomonadati</taxon>
        <taxon>Pseudomonadota</taxon>
        <taxon>Alphaproteobacteria</taxon>
        <taxon>Acetobacterales</taxon>
        <taxon>Acetobacteraceae</taxon>
        <taxon>Novacetimonas</taxon>
    </lineage>
</organism>
<feature type="binding site" evidence="6">
    <location>
        <position position="61"/>
    </location>
    <ligand>
        <name>S-adenosyl-L-methionine</name>
        <dbReference type="ChEBI" id="CHEBI:59789"/>
    </ligand>
</feature>
<feature type="region of interest" description="Disordered" evidence="7">
    <location>
        <begin position="268"/>
        <end position="288"/>
    </location>
</feature>
<dbReference type="Proteomes" id="UP000319478">
    <property type="component" value="Unassembled WGS sequence"/>
</dbReference>
<reference evidence="9" key="2">
    <citation type="journal article" date="2021" name="Polymers (Basel)">
        <title>Highly Stretchable Bacterial Cellulose Produced by Komagataeibacter hansenii SI1.</title>
        <authorList>
            <person name="Cielecka I."/>
            <person name="Ryngajllo M."/>
            <person name="Maniukiewicz W."/>
            <person name="Bielecki S."/>
        </authorList>
    </citation>
    <scope>NUCLEOTIDE SEQUENCE</scope>
    <source>
        <strain evidence="9">SI1</strain>
    </source>
</reference>
<dbReference type="PANTHER" id="PTHR11265">
    <property type="entry name" value="S-ADENOSYL-METHYLTRANSFERASE MRAW"/>
    <property type="match status" value="1"/>
</dbReference>
<evidence type="ECO:0000313" key="8">
    <source>
        <dbReference type="EMBL" id="GEC64362.1"/>
    </source>
</evidence>
<comment type="subcellular location">
    <subcellularLocation>
        <location evidence="6">Cytoplasm</location>
    </subcellularLocation>
</comment>
<dbReference type="NCBIfam" id="TIGR00006">
    <property type="entry name" value="16S rRNA (cytosine(1402)-N(4))-methyltransferase RsmH"/>
    <property type="match status" value="1"/>
</dbReference>
<dbReference type="EC" id="2.1.1.199" evidence="6"/>
<keyword evidence="2 6" id="KW-0698">rRNA processing</keyword>
<evidence type="ECO:0000256" key="1">
    <source>
        <dbReference type="ARBA" id="ARBA00010396"/>
    </source>
</evidence>
<keyword evidence="4 6" id="KW-0808">Transferase</keyword>
<proteinExistence type="inferred from homology"/>
<dbReference type="HAMAP" id="MF_01007">
    <property type="entry name" value="16SrRNA_methyltr_H"/>
    <property type="match status" value="1"/>
</dbReference>
<reference evidence="8 10" key="1">
    <citation type="submission" date="2019-06" db="EMBL/GenBank/DDBJ databases">
        <title>Whole genome shotgun sequence of Komagataeibacter hansenii NBRC 14820.</title>
        <authorList>
            <person name="Hosoyama A."/>
            <person name="Uohara A."/>
            <person name="Ohji S."/>
            <person name="Ichikawa N."/>
        </authorList>
    </citation>
    <scope>NUCLEOTIDE SEQUENCE [LARGE SCALE GENOMIC DNA]</scope>
    <source>
        <strain evidence="8 10">NBRC 14820</strain>
    </source>
</reference>
<comment type="catalytic activity">
    <reaction evidence="6">
        <text>cytidine(1402) in 16S rRNA + S-adenosyl-L-methionine = N(4)-methylcytidine(1402) in 16S rRNA + S-adenosyl-L-homocysteine + H(+)</text>
        <dbReference type="Rhea" id="RHEA:42928"/>
        <dbReference type="Rhea" id="RHEA-COMP:10286"/>
        <dbReference type="Rhea" id="RHEA-COMP:10287"/>
        <dbReference type="ChEBI" id="CHEBI:15378"/>
        <dbReference type="ChEBI" id="CHEBI:57856"/>
        <dbReference type="ChEBI" id="CHEBI:59789"/>
        <dbReference type="ChEBI" id="CHEBI:74506"/>
        <dbReference type="ChEBI" id="CHEBI:82748"/>
        <dbReference type="EC" id="2.1.1.199"/>
    </reaction>
</comment>
<dbReference type="Gene3D" id="3.40.50.150">
    <property type="entry name" value="Vaccinia Virus protein VP39"/>
    <property type="match status" value="1"/>
</dbReference>
<protein>
    <recommendedName>
        <fullName evidence="6">Ribosomal RNA small subunit methyltransferase H</fullName>
        <ecNumber evidence="6">2.1.1.199</ecNumber>
    </recommendedName>
    <alternativeName>
        <fullName evidence="6">16S rRNA m(4)C1402 methyltransferase</fullName>
    </alternativeName>
    <alternativeName>
        <fullName evidence="6">rRNA (cytosine-N(4)-)-methyltransferase RsmH</fullName>
    </alternativeName>
</protein>
<evidence type="ECO:0000313" key="10">
    <source>
        <dbReference type="Proteomes" id="UP000319478"/>
    </source>
</evidence>
<name>A0AAW5EU25_NOVHA</name>
<dbReference type="AlphaFoldDB" id="A0AAW5EU25"/>
<evidence type="ECO:0000256" key="2">
    <source>
        <dbReference type="ARBA" id="ARBA00022552"/>
    </source>
</evidence>
<dbReference type="EMBL" id="BJNN01000117">
    <property type="protein sequence ID" value="GEC64362.1"/>
    <property type="molecule type" value="Genomic_DNA"/>
</dbReference>
<accession>A0AAW5EU25</accession>
<dbReference type="GO" id="GO:0070475">
    <property type="term" value="P:rRNA base methylation"/>
    <property type="evidence" value="ECO:0007669"/>
    <property type="project" value="UniProtKB-UniRule"/>
</dbReference>
<dbReference type="GeneID" id="61367087"/>
<dbReference type="Pfam" id="PF01795">
    <property type="entry name" value="Methyltransf_5"/>
    <property type="match status" value="1"/>
</dbReference>
<dbReference type="GO" id="GO:0071424">
    <property type="term" value="F:rRNA (cytosine-N4-)-methyltransferase activity"/>
    <property type="evidence" value="ECO:0007669"/>
    <property type="project" value="UniProtKB-UniRule"/>
</dbReference>
<feature type="binding site" evidence="6">
    <location>
        <position position="121"/>
    </location>
    <ligand>
        <name>S-adenosyl-L-methionine</name>
        <dbReference type="ChEBI" id="CHEBI:59789"/>
    </ligand>
</feature>
<dbReference type="InterPro" id="IPR002903">
    <property type="entry name" value="RsmH"/>
</dbReference>
<dbReference type="GO" id="GO:0005737">
    <property type="term" value="C:cytoplasm"/>
    <property type="evidence" value="ECO:0007669"/>
    <property type="project" value="UniProtKB-SubCell"/>
</dbReference>
<dbReference type="FunFam" id="1.10.150.170:FF:000003">
    <property type="entry name" value="Ribosomal RNA small subunit methyltransferase H"/>
    <property type="match status" value="1"/>
</dbReference>
<keyword evidence="5 6" id="KW-0949">S-adenosyl-L-methionine</keyword>
<feature type="binding site" evidence="6">
    <location>
        <position position="114"/>
    </location>
    <ligand>
        <name>S-adenosyl-L-methionine</name>
        <dbReference type="ChEBI" id="CHEBI:59789"/>
    </ligand>
</feature>
<dbReference type="Proteomes" id="UP001202887">
    <property type="component" value="Unassembled WGS sequence"/>
</dbReference>
<dbReference type="EMBL" id="JAIBCX010000038">
    <property type="protein sequence ID" value="MCJ8354815.1"/>
    <property type="molecule type" value="Genomic_DNA"/>
</dbReference>
<keyword evidence="10" id="KW-1185">Reference proteome</keyword>
<keyword evidence="3 6" id="KW-0489">Methyltransferase</keyword>
<dbReference type="PIRSF" id="PIRSF004486">
    <property type="entry name" value="MraW"/>
    <property type="match status" value="1"/>
</dbReference>
<evidence type="ECO:0000313" key="9">
    <source>
        <dbReference type="EMBL" id="MCJ8354815.1"/>
    </source>
</evidence>
<comment type="similarity">
    <text evidence="1 6">Belongs to the methyltransferase superfamily. RsmH family.</text>
</comment>
<dbReference type="InterPro" id="IPR029063">
    <property type="entry name" value="SAM-dependent_MTases_sf"/>
</dbReference>
<evidence type="ECO:0000256" key="7">
    <source>
        <dbReference type="SAM" id="MobiDB-lite"/>
    </source>
</evidence>
<gene>
    <name evidence="6 9" type="primary">rsmH</name>
    <name evidence="8" type="ORF">GHA01_22110</name>
    <name evidence="9" type="ORF">K1W68_12595</name>
</gene>
<evidence type="ECO:0000256" key="5">
    <source>
        <dbReference type="ARBA" id="ARBA00022691"/>
    </source>
</evidence>
<comment type="function">
    <text evidence="6">Specifically methylates the N4 position of cytidine in position 1402 (C1402) of 16S rRNA.</text>
</comment>
<comment type="caution">
    <text evidence="9">The sequence shown here is derived from an EMBL/GenBank/DDBJ whole genome shotgun (WGS) entry which is preliminary data.</text>
</comment>
<dbReference type="SUPFAM" id="SSF53335">
    <property type="entry name" value="S-adenosyl-L-methionine-dependent methyltransferases"/>
    <property type="match status" value="1"/>
</dbReference>
<evidence type="ECO:0000256" key="6">
    <source>
        <dbReference type="HAMAP-Rule" id="MF_01007"/>
    </source>
</evidence>
<dbReference type="Gene3D" id="1.10.150.170">
    <property type="entry name" value="Putative methyltransferase TM0872, insert domain"/>
    <property type="match status" value="1"/>
</dbReference>